<evidence type="ECO:0000313" key="4">
    <source>
        <dbReference type="Proteomes" id="UP000318571"/>
    </source>
</evidence>
<accession>A0A553PD09</accession>
<feature type="region of interest" description="Disordered" evidence="1">
    <location>
        <begin position="72"/>
        <end position="113"/>
    </location>
</feature>
<dbReference type="Proteomes" id="UP000318571">
    <property type="component" value="Chromosome 2"/>
</dbReference>
<dbReference type="EMBL" id="VCGU01000005">
    <property type="protein sequence ID" value="TRY75544.1"/>
    <property type="molecule type" value="Genomic_DNA"/>
</dbReference>
<comment type="caution">
    <text evidence="3">The sequence shown here is derived from an EMBL/GenBank/DDBJ whole genome shotgun (WGS) entry which is preliminary data.</text>
</comment>
<gene>
    <name evidence="3" type="ORF">TCAL_07129</name>
</gene>
<proteinExistence type="predicted"/>
<reference evidence="3 4" key="1">
    <citation type="journal article" date="2018" name="Nat. Ecol. Evol.">
        <title>Genomic signatures of mitonuclear coevolution across populations of Tigriopus californicus.</title>
        <authorList>
            <person name="Barreto F.S."/>
            <person name="Watson E.T."/>
            <person name="Lima T.G."/>
            <person name="Willett C.S."/>
            <person name="Edmands S."/>
            <person name="Li W."/>
            <person name="Burton R.S."/>
        </authorList>
    </citation>
    <scope>NUCLEOTIDE SEQUENCE [LARGE SCALE GENOMIC DNA]</scope>
    <source>
        <strain evidence="3 4">San Diego</strain>
    </source>
</reference>
<feature type="domain" description="T-SNARE coiled-coil homology" evidence="2">
    <location>
        <begin position="14"/>
        <end position="76"/>
    </location>
</feature>
<evidence type="ECO:0000259" key="2">
    <source>
        <dbReference type="PROSITE" id="PS50192"/>
    </source>
</evidence>
<dbReference type="AlphaFoldDB" id="A0A553PD09"/>
<dbReference type="InterPro" id="IPR000727">
    <property type="entry name" value="T_SNARE_dom"/>
</dbReference>
<feature type="compositionally biased region" description="Gly residues" evidence="1">
    <location>
        <begin position="104"/>
        <end position="113"/>
    </location>
</feature>
<evidence type="ECO:0000256" key="1">
    <source>
        <dbReference type="SAM" id="MobiDB-lite"/>
    </source>
</evidence>
<name>A0A553PD09_TIGCA</name>
<organism evidence="3 4">
    <name type="scientific">Tigriopus californicus</name>
    <name type="common">Marine copepod</name>
    <dbReference type="NCBI Taxonomy" id="6832"/>
    <lineage>
        <taxon>Eukaryota</taxon>
        <taxon>Metazoa</taxon>
        <taxon>Ecdysozoa</taxon>
        <taxon>Arthropoda</taxon>
        <taxon>Crustacea</taxon>
        <taxon>Multicrustacea</taxon>
        <taxon>Hexanauplia</taxon>
        <taxon>Copepoda</taxon>
        <taxon>Harpacticoida</taxon>
        <taxon>Harpacticidae</taxon>
        <taxon>Tigriopus</taxon>
    </lineage>
</organism>
<keyword evidence="4" id="KW-1185">Reference proteome</keyword>
<evidence type="ECO:0000313" key="3">
    <source>
        <dbReference type="EMBL" id="TRY75544.1"/>
    </source>
</evidence>
<feature type="compositionally biased region" description="Low complexity" evidence="1">
    <location>
        <begin position="81"/>
        <end position="97"/>
    </location>
</feature>
<sequence length="113" mass="12279">MKLIHSHLVYDHGKSVASNSHRKMAKKDSPTKAIKELGHQITEMSVNMNSRMDEISSKVDSNSVKLDDLTSRVEALEEGSRASSSSSHYSSYRPNSADPYQTGGARGSPQGGN</sequence>
<dbReference type="PROSITE" id="PS50192">
    <property type="entry name" value="T_SNARE"/>
    <property type="match status" value="1"/>
</dbReference>
<protein>
    <recommendedName>
        <fullName evidence="2">t-SNARE coiled-coil homology domain-containing protein</fullName>
    </recommendedName>
</protein>